<keyword evidence="1" id="KW-0472">Membrane</keyword>
<proteinExistence type="predicted"/>
<evidence type="ECO:0000313" key="2">
    <source>
        <dbReference type="EMBL" id="XDI36048.1"/>
    </source>
</evidence>
<dbReference type="EMBL" id="CP162551">
    <property type="protein sequence ID" value="XDI36048.1"/>
    <property type="molecule type" value="Genomic_DNA"/>
</dbReference>
<dbReference type="Pfam" id="PF11167">
    <property type="entry name" value="DUF2953"/>
    <property type="match status" value="1"/>
</dbReference>
<accession>A0AB39BQH5</accession>
<organism evidence="2">
    <name type="scientific">Alkalihalophilus sp. As8PL</name>
    <dbReference type="NCBI Taxonomy" id="3237103"/>
    <lineage>
        <taxon>Bacteria</taxon>
        <taxon>Bacillati</taxon>
        <taxon>Bacillota</taxon>
        <taxon>Bacilli</taxon>
        <taxon>Bacillales</taxon>
        <taxon>Bacillaceae</taxon>
        <taxon>Alkalihalophilus</taxon>
    </lineage>
</organism>
<evidence type="ECO:0000256" key="1">
    <source>
        <dbReference type="SAM" id="Phobius"/>
    </source>
</evidence>
<keyword evidence="1" id="KW-1133">Transmembrane helix</keyword>
<name>A0AB39BQH5_9BACI</name>
<dbReference type="AlphaFoldDB" id="A0AB39BQH5"/>
<protein>
    <submittedName>
        <fullName evidence="2">DUF2953 domain-containing protein</fullName>
    </submittedName>
</protein>
<feature type="transmembrane region" description="Helical" evidence="1">
    <location>
        <begin position="181"/>
        <end position="202"/>
    </location>
</feature>
<dbReference type="RefSeq" id="WP_368503551.1">
    <property type="nucleotide sequence ID" value="NZ_CP162551.1"/>
</dbReference>
<keyword evidence="1" id="KW-0812">Transmembrane</keyword>
<reference evidence="2" key="1">
    <citation type="submission" date="2024-07" db="EMBL/GenBank/DDBJ databases">
        <title>Identification and characteristics of an arsenic-resistant bacterial isolate, which belongs to a novel species.</title>
        <authorList>
            <person name="Juszczyk A."/>
            <person name="Kowalczyk A."/>
            <person name="Was K."/>
            <person name="Kosowicz W."/>
            <person name="Budzyn A."/>
            <person name="Latowski D."/>
        </authorList>
    </citation>
    <scope>NUCLEOTIDE SEQUENCE</scope>
    <source>
        <strain evidence="2">As8PL</strain>
    </source>
</reference>
<sequence length="223" mass="26140">MMTWLLIILGILVVLFIILLVTKIKIEMTYKHNIDDDLLKVDVYLWWMRVYAFEAPLIKLNDDSPAIIVEEEENLAGSKSKKDKKITIQTIIHDIHLAERWIRHIVGLNRIVRRFLRHIHFYKFDWYSEVGVGDAAFTGSVAGVVWSLKGSIVGLVGNHVKMHKMPNLSVTPHFQAVVSHTYFSCMFTFRIGHAIFVGLLIVRHWKRRPKWTQDHQAWRNRNM</sequence>
<dbReference type="InterPro" id="IPR021338">
    <property type="entry name" value="DUF2953"/>
</dbReference>
<gene>
    <name evidence="2" type="ORF">AB3N04_15245</name>
</gene>